<dbReference type="Proteomes" id="UP001341840">
    <property type="component" value="Unassembled WGS sequence"/>
</dbReference>
<comment type="caution">
    <text evidence="1">The sequence shown here is derived from an EMBL/GenBank/DDBJ whole genome shotgun (WGS) entry which is preliminary data.</text>
</comment>
<protein>
    <submittedName>
        <fullName evidence="1">Uncharacterized protein</fullName>
    </submittedName>
</protein>
<evidence type="ECO:0000313" key="1">
    <source>
        <dbReference type="EMBL" id="MED6207886.1"/>
    </source>
</evidence>
<evidence type="ECO:0000313" key="2">
    <source>
        <dbReference type="Proteomes" id="UP001341840"/>
    </source>
</evidence>
<organism evidence="1 2">
    <name type="scientific">Stylosanthes scabra</name>
    <dbReference type="NCBI Taxonomy" id="79078"/>
    <lineage>
        <taxon>Eukaryota</taxon>
        <taxon>Viridiplantae</taxon>
        <taxon>Streptophyta</taxon>
        <taxon>Embryophyta</taxon>
        <taxon>Tracheophyta</taxon>
        <taxon>Spermatophyta</taxon>
        <taxon>Magnoliopsida</taxon>
        <taxon>eudicotyledons</taxon>
        <taxon>Gunneridae</taxon>
        <taxon>Pentapetalae</taxon>
        <taxon>rosids</taxon>
        <taxon>fabids</taxon>
        <taxon>Fabales</taxon>
        <taxon>Fabaceae</taxon>
        <taxon>Papilionoideae</taxon>
        <taxon>50 kb inversion clade</taxon>
        <taxon>dalbergioids sensu lato</taxon>
        <taxon>Dalbergieae</taxon>
        <taxon>Pterocarpus clade</taxon>
        <taxon>Stylosanthes</taxon>
    </lineage>
</organism>
<accession>A0ABU6YD89</accession>
<keyword evidence="2" id="KW-1185">Reference proteome</keyword>
<gene>
    <name evidence="1" type="ORF">PIB30_039797</name>
</gene>
<dbReference type="EMBL" id="JASCZI010241867">
    <property type="protein sequence ID" value="MED6207886.1"/>
    <property type="molecule type" value="Genomic_DNA"/>
</dbReference>
<name>A0ABU6YD89_9FABA</name>
<proteinExistence type="predicted"/>
<reference evidence="1 2" key="1">
    <citation type="journal article" date="2023" name="Plants (Basel)">
        <title>Bridging the Gap: Combining Genomics and Transcriptomics Approaches to Understand Stylosanthes scabra, an Orphan Legume from the Brazilian Caatinga.</title>
        <authorList>
            <person name="Ferreira-Neto J.R.C."/>
            <person name="da Silva M.D."/>
            <person name="Binneck E."/>
            <person name="de Melo N.F."/>
            <person name="da Silva R.H."/>
            <person name="de Melo A.L.T.M."/>
            <person name="Pandolfi V."/>
            <person name="Bustamante F.O."/>
            <person name="Brasileiro-Vidal A.C."/>
            <person name="Benko-Iseppon A.M."/>
        </authorList>
    </citation>
    <scope>NUCLEOTIDE SEQUENCE [LARGE SCALE GENOMIC DNA]</scope>
    <source>
        <tissue evidence="1">Leaves</tissue>
    </source>
</reference>
<sequence length="105" mass="11413">MEETDLLGSRIEESLNSFLVSFLSVSSFPSRRQWRGGTPGEPVAAAAMRQQLHPLLLLVGQRGRTGSTTQCDARRRQSEEAVTASPDVCDVILMRGAAQGLEGRI</sequence>